<dbReference type="RefSeq" id="WP_019149918.1">
    <property type="nucleotide sequence ID" value="NZ_CP102252.1"/>
</dbReference>
<dbReference type="InterPro" id="IPR036390">
    <property type="entry name" value="WH_DNA-bd_sf"/>
</dbReference>
<name>A0ABY5V891_9BACT</name>
<evidence type="ECO:0000313" key="1">
    <source>
        <dbReference type="EMBL" id="UWN65453.1"/>
    </source>
</evidence>
<reference evidence="1" key="1">
    <citation type="journal article" date="2022" name="Cell">
        <title>Design, construction, and in vivo augmentation of a complex gut microbiome.</title>
        <authorList>
            <person name="Cheng A.G."/>
            <person name="Ho P.Y."/>
            <person name="Aranda-Diaz A."/>
            <person name="Jain S."/>
            <person name="Yu F.B."/>
            <person name="Meng X."/>
            <person name="Wang M."/>
            <person name="Iakiviak M."/>
            <person name="Nagashima K."/>
            <person name="Zhao A."/>
            <person name="Murugkar P."/>
            <person name="Patil A."/>
            <person name="Atabakhsh K."/>
            <person name="Weakley A."/>
            <person name="Yan J."/>
            <person name="Brumbaugh A.R."/>
            <person name="Higginbottom S."/>
            <person name="Dimas A."/>
            <person name="Shiver A.L."/>
            <person name="Deutschbauer A."/>
            <person name="Neff N."/>
            <person name="Sonnenburg J.L."/>
            <person name="Huang K.C."/>
            <person name="Fischbach M.A."/>
        </authorList>
    </citation>
    <scope>NUCLEOTIDE SEQUENCE</scope>
    <source>
        <strain evidence="1">JC50</strain>
    </source>
</reference>
<organism evidence="1 2">
    <name type="scientific">Alistipes senegalensis JC50</name>
    <dbReference type="NCBI Taxonomy" id="1033732"/>
    <lineage>
        <taxon>Bacteria</taxon>
        <taxon>Pseudomonadati</taxon>
        <taxon>Bacteroidota</taxon>
        <taxon>Bacteroidia</taxon>
        <taxon>Bacteroidales</taxon>
        <taxon>Rikenellaceae</taxon>
        <taxon>Alistipes</taxon>
    </lineage>
</organism>
<evidence type="ECO:0000313" key="2">
    <source>
        <dbReference type="Proteomes" id="UP001058267"/>
    </source>
</evidence>
<proteinExistence type="predicted"/>
<sequence length="227" mass="25989">MKNYTVIPNEAAEKLSSNDLFVFTVLSLTAHDDNTTDVTYEQLAGFTGKSIGYIKDHFAKRLESSGLCTIEGFVRAGNRRKKYTLPSVTDNFRIIRREILEDSNLSSEEKGFLIALYCISVNNTFNMGLSGTQAIKKLGISRTAYYKHLKALQEKGYIDFVGDYPQNPQFANNPESLMLTCDWLGHRNYKEWLHGHEPFEHETSKTLFIFYRNCSDNLPYNHKTKCA</sequence>
<keyword evidence="2" id="KW-1185">Reference proteome</keyword>
<dbReference type="Proteomes" id="UP001058267">
    <property type="component" value="Chromosome"/>
</dbReference>
<accession>A0ABY5V891</accession>
<gene>
    <name evidence="1" type="ORF">NQ519_01065</name>
</gene>
<protein>
    <submittedName>
        <fullName evidence="1">Uncharacterized protein</fullName>
    </submittedName>
</protein>
<dbReference type="SUPFAM" id="SSF46785">
    <property type="entry name" value="Winged helix' DNA-binding domain"/>
    <property type="match status" value="1"/>
</dbReference>
<dbReference type="EMBL" id="CP102252">
    <property type="protein sequence ID" value="UWN65453.1"/>
    <property type="molecule type" value="Genomic_DNA"/>
</dbReference>